<organism evidence="1 2">
    <name type="scientific">Vanilla planifolia</name>
    <name type="common">Vanilla</name>
    <dbReference type="NCBI Taxonomy" id="51239"/>
    <lineage>
        <taxon>Eukaryota</taxon>
        <taxon>Viridiplantae</taxon>
        <taxon>Streptophyta</taxon>
        <taxon>Embryophyta</taxon>
        <taxon>Tracheophyta</taxon>
        <taxon>Spermatophyta</taxon>
        <taxon>Magnoliopsida</taxon>
        <taxon>Liliopsida</taxon>
        <taxon>Asparagales</taxon>
        <taxon>Orchidaceae</taxon>
        <taxon>Vanilloideae</taxon>
        <taxon>Vanilleae</taxon>
        <taxon>Vanilla</taxon>
    </lineage>
</organism>
<keyword evidence="2" id="KW-1185">Reference proteome</keyword>
<comment type="caution">
    <text evidence="1">The sequence shown here is derived from an EMBL/GenBank/DDBJ whole genome shotgun (WGS) entry which is preliminary data.</text>
</comment>
<accession>A0A835PIG8</accession>
<evidence type="ECO:0000313" key="1">
    <source>
        <dbReference type="EMBL" id="KAG0452776.1"/>
    </source>
</evidence>
<name>A0A835PIG8_VANPL</name>
<reference evidence="1 2" key="1">
    <citation type="journal article" date="2020" name="Nat. Food">
        <title>A phased Vanilla planifolia genome enables genetic improvement of flavour and production.</title>
        <authorList>
            <person name="Hasing T."/>
            <person name="Tang H."/>
            <person name="Brym M."/>
            <person name="Khazi F."/>
            <person name="Huang T."/>
            <person name="Chambers A.H."/>
        </authorList>
    </citation>
    <scope>NUCLEOTIDE SEQUENCE [LARGE SCALE GENOMIC DNA]</scope>
    <source>
        <tissue evidence="1">Leaf</tissue>
    </source>
</reference>
<dbReference type="EMBL" id="JADCNL010000014">
    <property type="protein sequence ID" value="KAG0452776.1"/>
    <property type="molecule type" value="Genomic_DNA"/>
</dbReference>
<gene>
    <name evidence="1" type="ORF">HPP92_025440</name>
</gene>
<dbReference type="OrthoDB" id="613656at2759"/>
<evidence type="ECO:0000313" key="2">
    <source>
        <dbReference type="Proteomes" id="UP000636800"/>
    </source>
</evidence>
<dbReference type="AlphaFoldDB" id="A0A835PIG8"/>
<proteinExistence type="predicted"/>
<protein>
    <submittedName>
        <fullName evidence="1">Uncharacterized protein</fullName>
    </submittedName>
</protein>
<sequence>MAAALPHSLQFPLYAQSWKQRAPLHHWVSNTSPEIALTEDDLDAKGLRTWLCTKPNDILNLGIMKRPILLAFPGMQLEMKPGLDMTSAARLAIPSISSGRKTSKERLPVVEPDACIAEEVELLLLSWTCLTPSL</sequence>
<dbReference type="Proteomes" id="UP000636800">
    <property type="component" value="Unassembled WGS sequence"/>
</dbReference>